<dbReference type="Proteomes" id="UP000069926">
    <property type="component" value="Chromosome"/>
</dbReference>
<feature type="transmembrane region" description="Helical" evidence="5">
    <location>
        <begin position="12"/>
        <end position="28"/>
    </location>
</feature>
<keyword evidence="8" id="KW-1185">Reference proteome</keyword>
<keyword evidence="5" id="KW-0472">Membrane</keyword>
<evidence type="ECO:0000313" key="7">
    <source>
        <dbReference type="EMBL" id="AMA64998.1"/>
    </source>
</evidence>
<dbReference type="FunFam" id="2.40.10.340:FF:000001">
    <property type="entry name" value="Cell shape-determining protein MreC"/>
    <property type="match status" value="1"/>
</dbReference>
<dbReference type="InterPro" id="IPR055342">
    <property type="entry name" value="MreC_beta-barrel_core"/>
</dbReference>
<organism evidence="7 8">
    <name type="scientific">Candidatus Arsenophonus lipoptenae</name>
    <dbReference type="NCBI Taxonomy" id="634113"/>
    <lineage>
        <taxon>Bacteria</taxon>
        <taxon>Pseudomonadati</taxon>
        <taxon>Pseudomonadota</taxon>
        <taxon>Gammaproteobacteria</taxon>
        <taxon>Enterobacterales</taxon>
        <taxon>Morganellaceae</taxon>
        <taxon>Arsenophonus</taxon>
    </lineage>
</organism>
<name>A0A0X9VVD9_9GAMM</name>
<evidence type="ECO:0000259" key="6">
    <source>
        <dbReference type="Pfam" id="PF04085"/>
    </source>
</evidence>
<keyword evidence="5" id="KW-1133">Transmembrane helix</keyword>
<comment type="function">
    <text evidence="4">Involved in formation and maintenance of cell shape.</text>
</comment>
<evidence type="ECO:0000313" key="8">
    <source>
        <dbReference type="Proteomes" id="UP000069926"/>
    </source>
</evidence>
<dbReference type="Gene3D" id="2.40.10.350">
    <property type="entry name" value="Rod shape-determining protein MreC, domain 2"/>
    <property type="match status" value="1"/>
</dbReference>
<dbReference type="AlphaFoldDB" id="A0A0X9VVD9"/>
<feature type="domain" description="Rod shape-determining protein MreC beta-barrel core" evidence="6">
    <location>
        <begin position="129"/>
        <end position="270"/>
    </location>
</feature>
<evidence type="ECO:0000256" key="5">
    <source>
        <dbReference type="SAM" id="Phobius"/>
    </source>
</evidence>
<evidence type="ECO:0000256" key="2">
    <source>
        <dbReference type="ARBA" id="ARBA00013855"/>
    </source>
</evidence>
<protein>
    <recommendedName>
        <fullName evidence="2 4">Cell shape-determining protein MreC</fullName>
    </recommendedName>
    <alternativeName>
        <fullName evidence="4">Cell shape protein MreC</fullName>
    </alternativeName>
</protein>
<dbReference type="STRING" id="634113.AUT07_00426"/>
<dbReference type="OrthoDB" id="9808025at2"/>
<accession>A0A0X9VVD9</accession>
<evidence type="ECO:0000256" key="3">
    <source>
        <dbReference type="ARBA" id="ARBA00022960"/>
    </source>
</evidence>
<dbReference type="PATRIC" id="fig|634113.3.peg.410"/>
<dbReference type="InterPro" id="IPR042175">
    <property type="entry name" value="Cell/Rod_MreC_2"/>
</dbReference>
<comment type="similarity">
    <text evidence="1 4">Belongs to the MreC family.</text>
</comment>
<sequence>MKQIFSRGPSLELRVIIAVIIAILLAVFDHEFDTFKKIRGYIETSLSPFYFFINIPKKILDNISDVLVNRDRLLFENKVLKKEILLKRADNLLLEQLKQENSRLRELLSSPVRQYEHITVTQVLSGFNTPYRKQIIIDKGLLDGVYQGQPVINDKGIIGQVITVSIFNSRVLLICDKTHALPIQVLRNDIRVIAMGTGCIDHLQLEPLPDNVDIRIGDIIVTSGLGGRFPEGYPVGIVSFIKRDIQRAHTIVHARPTANLQRLRYLLLLWNDDKNNSHTLEPSKVYRTANERLMKIKPNIINGKN</sequence>
<reference evidence="7 8" key="1">
    <citation type="submission" date="2016-01" db="EMBL/GenBank/DDBJ databases">
        <title>Genome sequence of Ca. Arsenophonus lipopteni, the exclusive symbiont of a blood sucking fly Lipoptena cervi (Diptera: Hippoboscidae).</title>
        <authorList>
            <person name="Novakova E."/>
            <person name="Hypsa V."/>
            <person name="Nguyen P."/>
            <person name="Husnik F."/>
            <person name="Darby A.C."/>
        </authorList>
    </citation>
    <scope>NUCLEOTIDE SEQUENCE [LARGE SCALE GENOMIC DNA]</scope>
    <source>
        <strain evidence="7 8">CB</strain>
    </source>
</reference>
<dbReference type="PIRSF" id="PIRSF038471">
    <property type="entry name" value="MreC"/>
    <property type="match status" value="1"/>
</dbReference>
<dbReference type="PANTHER" id="PTHR34138">
    <property type="entry name" value="CELL SHAPE-DETERMINING PROTEIN MREC"/>
    <property type="match status" value="1"/>
</dbReference>
<dbReference type="GO" id="GO:0008360">
    <property type="term" value="P:regulation of cell shape"/>
    <property type="evidence" value="ECO:0007669"/>
    <property type="project" value="UniProtKB-KW"/>
</dbReference>
<dbReference type="EMBL" id="CP013920">
    <property type="protein sequence ID" value="AMA64998.1"/>
    <property type="molecule type" value="Genomic_DNA"/>
</dbReference>
<keyword evidence="3 4" id="KW-0133">Cell shape</keyword>
<gene>
    <name evidence="7" type="primary">mreC</name>
    <name evidence="7" type="ORF">AUT07_00426</name>
</gene>
<proteinExistence type="inferred from homology"/>
<dbReference type="Gene3D" id="2.40.10.340">
    <property type="entry name" value="Rod shape-determining protein MreC, domain 1"/>
    <property type="match status" value="1"/>
</dbReference>
<dbReference type="PANTHER" id="PTHR34138:SF1">
    <property type="entry name" value="CELL SHAPE-DETERMINING PROTEIN MREC"/>
    <property type="match status" value="1"/>
</dbReference>
<dbReference type="NCBIfam" id="TIGR00219">
    <property type="entry name" value="mreC"/>
    <property type="match status" value="1"/>
</dbReference>
<dbReference type="InterPro" id="IPR007221">
    <property type="entry name" value="MreC"/>
</dbReference>
<dbReference type="Pfam" id="PF04085">
    <property type="entry name" value="MreC"/>
    <property type="match status" value="1"/>
</dbReference>
<keyword evidence="5" id="KW-0812">Transmembrane</keyword>
<dbReference type="RefSeq" id="WP_066283569.1">
    <property type="nucleotide sequence ID" value="NZ_CP013920.1"/>
</dbReference>
<evidence type="ECO:0000256" key="4">
    <source>
        <dbReference type="PIRNR" id="PIRNR038471"/>
    </source>
</evidence>
<dbReference type="GO" id="GO:0005886">
    <property type="term" value="C:plasma membrane"/>
    <property type="evidence" value="ECO:0007669"/>
    <property type="project" value="TreeGrafter"/>
</dbReference>
<dbReference type="InterPro" id="IPR042177">
    <property type="entry name" value="Cell/Rod_1"/>
</dbReference>
<evidence type="ECO:0000256" key="1">
    <source>
        <dbReference type="ARBA" id="ARBA00009369"/>
    </source>
</evidence>
<dbReference type="KEGG" id="asy:AUT07_00426"/>